<sequence length="122" mass="14347">IWQRVKNVLGIRTDDRSSNCEWSAIIQICRGKKTRAEIYKAFVGAIVACIWDERNARKFRCKSQPYEVRSNKLIQDMKAYTQVQTNGLADCLDSQTLLRRLNIGSLLNERMVKHFQWRKPEE</sequence>
<feature type="non-terminal residue" evidence="1">
    <location>
        <position position="122"/>
    </location>
</feature>
<evidence type="ECO:0000313" key="1">
    <source>
        <dbReference type="EMBL" id="KAF5180016.1"/>
    </source>
</evidence>
<gene>
    <name evidence="1" type="ORF">FRX31_030397</name>
</gene>
<keyword evidence="2" id="KW-1185">Reference proteome</keyword>
<dbReference type="OrthoDB" id="10637705at2759"/>
<proteinExistence type="predicted"/>
<dbReference type="EMBL" id="JABWDY010037982">
    <property type="protein sequence ID" value="KAF5180016.1"/>
    <property type="molecule type" value="Genomic_DNA"/>
</dbReference>
<dbReference type="AlphaFoldDB" id="A0A7J6V4W3"/>
<dbReference type="Proteomes" id="UP000554482">
    <property type="component" value="Unassembled WGS sequence"/>
</dbReference>
<evidence type="ECO:0000313" key="2">
    <source>
        <dbReference type="Proteomes" id="UP000554482"/>
    </source>
</evidence>
<name>A0A7J6V4W3_THATH</name>
<reference evidence="1 2" key="1">
    <citation type="submission" date="2020-06" db="EMBL/GenBank/DDBJ databases">
        <title>Transcriptomic and genomic resources for Thalictrum thalictroides and T. hernandezii: Facilitating candidate gene discovery in an emerging model plant lineage.</title>
        <authorList>
            <person name="Arias T."/>
            <person name="Riano-Pachon D.M."/>
            <person name="Di Stilio V.S."/>
        </authorList>
    </citation>
    <scope>NUCLEOTIDE SEQUENCE [LARGE SCALE GENOMIC DNA]</scope>
    <source>
        <strain evidence="2">cv. WT478/WT964</strain>
        <tissue evidence="1">Leaves</tissue>
    </source>
</reference>
<organism evidence="1 2">
    <name type="scientific">Thalictrum thalictroides</name>
    <name type="common">Rue-anemone</name>
    <name type="synonym">Anemone thalictroides</name>
    <dbReference type="NCBI Taxonomy" id="46969"/>
    <lineage>
        <taxon>Eukaryota</taxon>
        <taxon>Viridiplantae</taxon>
        <taxon>Streptophyta</taxon>
        <taxon>Embryophyta</taxon>
        <taxon>Tracheophyta</taxon>
        <taxon>Spermatophyta</taxon>
        <taxon>Magnoliopsida</taxon>
        <taxon>Ranunculales</taxon>
        <taxon>Ranunculaceae</taxon>
        <taxon>Thalictroideae</taxon>
        <taxon>Thalictrum</taxon>
    </lineage>
</organism>
<accession>A0A7J6V4W3</accession>
<protein>
    <submittedName>
        <fullName evidence="1">Uncharacterized protein</fullName>
    </submittedName>
</protein>
<feature type="non-terminal residue" evidence="1">
    <location>
        <position position="1"/>
    </location>
</feature>
<comment type="caution">
    <text evidence="1">The sequence shown here is derived from an EMBL/GenBank/DDBJ whole genome shotgun (WGS) entry which is preliminary data.</text>
</comment>